<dbReference type="PANTHER" id="PTHR24114:SF2">
    <property type="entry name" value="F-BOX DOMAIN-CONTAINING PROTEIN-RELATED"/>
    <property type="match status" value="1"/>
</dbReference>
<gene>
    <name evidence="1" type="ORF">IZO911_LOCUS29292</name>
</gene>
<dbReference type="Proteomes" id="UP000663860">
    <property type="component" value="Unassembled WGS sequence"/>
</dbReference>
<dbReference type="SUPFAM" id="SSF52047">
    <property type="entry name" value="RNI-like"/>
    <property type="match status" value="1"/>
</dbReference>
<dbReference type="InterPro" id="IPR032675">
    <property type="entry name" value="LRR_dom_sf"/>
</dbReference>
<dbReference type="EMBL" id="CAJNOE010000433">
    <property type="protein sequence ID" value="CAF1213233.1"/>
    <property type="molecule type" value="Genomic_DNA"/>
</dbReference>
<dbReference type="PANTHER" id="PTHR24114">
    <property type="entry name" value="LEUCINE RICH REPEAT FAMILY PROTEIN"/>
    <property type="match status" value="1"/>
</dbReference>
<comment type="caution">
    <text evidence="1">The sequence shown here is derived from an EMBL/GenBank/DDBJ whole genome shotgun (WGS) entry which is preliminary data.</text>
</comment>
<evidence type="ECO:0000313" key="2">
    <source>
        <dbReference type="Proteomes" id="UP000663860"/>
    </source>
</evidence>
<dbReference type="Pfam" id="PF13516">
    <property type="entry name" value="LRR_6"/>
    <property type="match status" value="2"/>
</dbReference>
<dbReference type="SMART" id="SM00368">
    <property type="entry name" value="LRR_RI"/>
    <property type="match status" value="2"/>
</dbReference>
<evidence type="ECO:0000313" key="1">
    <source>
        <dbReference type="EMBL" id="CAF1213233.1"/>
    </source>
</evidence>
<accession>A0A814XF54</accession>
<protein>
    <submittedName>
        <fullName evidence="1">Uncharacterized protein</fullName>
    </submittedName>
</protein>
<proteinExistence type="predicted"/>
<organism evidence="1 2">
    <name type="scientific">Adineta steineri</name>
    <dbReference type="NCBI Taxonomy" id="433720"/>
    <lineage>
        <taxon>Eukaryota</taxon>
        <taxon>Metazoa</taxon>
        <taxon>Spiralia</taxon>
        <taxon>Gnathifera</taxon>
        <taxon>Rotifera</taxon>
        <taxon>Eurotatoria</taxon>
        <taxon>Bdelloidea</taxon>
        <taxon>Adinetida</taxon>
        <taxon>Adinetidae</taxon>
        <taxon>Adineta</taxon>
    </lineage>
</organism>
<dbReference type="AlphaFoldDB" id="A0A814XF54"/>
<dbReference type="Gene3D" id="3.80.10.10">
    <property type="entry name" value="Ribonuclease Inhibitor"/>
    <property type="match status" value="1"/>
</dbReference>
<name>A0A814XF54_9BILA</name>
<reference evidence="1" key="1">
    <citation type="submission" date="2021-02" db="EMBL/GenBank/DDBJ databases">
        <authorList>
            <person name="Nowell W R."/>
        </authorList>
    </citation>
    <scope>NUCLEOTIDE SEQUENCE</scope>
</reference>
<sequence length="82" mass="9065">MDLSGNHIDDTGTQYLANVLQNNATITELNISNNEISDVGVQYLADMLRNNTTITKMKLTANKSKYCEAIGITIGIRNDKVF</sequence>
<dbReference type="InterPro" id="IPR001611">
    <property type="entry name" value="Leu-rich_rpt"/>
</dbReference>
<dbReference type="InterPro" id="IPR052394">
    <property type="entry name" value="LRR-containing"/>
</dbReference>